<dbReference type="AlphaFoldDB" id="A0A448WWI7"/>
<evidence type="ECO:0000313" key="1">
    <source>
        <dbReference type="EMBL" id="VEL21864.1"/>
    </source>
</evidence>
<accession>A0A448WWI7</accession>
<reference evidence="1" key="1">
    <citation type="submission" date="2018-11" db="EMBL/GenBank/DDBJ databases">
        <authorList>
            <consortium name="Pathogen Informatics"/>
        </authorList>
    </citation>
    <scope>NUCLEOTIDE SEQUENCE</scope>
</reference>
<gene>
    <name evidence="1" type="ORF">PXEA_LOCUS15304</name>
</gene>
<evidence type="ECO:0000313" key="2">
    <source>
        <dbReference type="Proteomes" id="UP000784294"/>
    </source>
</evidence>
<dbReference type="Proteomes" id="UP000784294">
    <property type="component" value="Unassembled WGS sequence"/>
</dbReference>
<organism evidence="1 2">
    <name type="scientific">Protopolystoma xenopodis</name>
    <dbReference type="NCBI Taxonomy" id="117903"/>
    <lineage>
        <taxon>Eukaryota</taxon>
        <taxon>Metazoa</taxon>
        <taxon>Spiralia</taxon>
        <taxon>Lophotrochozoa</taxon>
        <taxon>Platyhelminthes</taxon>
        <taxon>Monogenea</taxon>
        <taxon>Polyopisthocotylea</taxon>
        <taxon>Polystomatidea</taxon>
        <taxon>Polystomatidae</taxon>
        <taxon>Protopolystoma</taxon>
    </lineage>
</organism>
<protein>
    <submittedName>
        <fullName evidence="1">Uncharacterized protein</fullName>
    </submittedName>
</protein>
<proteinExistence type="predicted"/>
<dbReference type="OrthoDB" id="6280998at2759"/>
<name>A0A448WWI7_9PLAT</name>
<keyword evidence="2" id="KW-1185">Reference proteome</keyword>
<sequence>MPIFRPPYLSFFTQQCVNRSLRWSLPDLFRVSYLEAMLDSSEANQGSEYDREADKAAALSGPDGMILVAGVYLHLYVTHPGWSLRRPEEFLDGVLNKFIEVSWTHFTHVNTVYSFFGIITVVLS</sequence>
<comment type="caution">
    <text evidence="1">The sequence shown here is derived from an EMBL/GenBank/DDBJ whole genome shotgun (WGS) entry which is preliminary data.</text>
</comment>
<dbReference type="EMBL" id="CAAALY010053488">
    <property type="protein sequence ID" value="VEL21864.1"/>
    <property type="molecule type" value="Genomic_DNA"/>
</dbReference>